<gene>
    <name evidence="1" type="ordered locus">MADE_1005800</name>
</gene>
<dbReference type="SUPFAM" id="SSF102588">
    <property type="entry name" value="LmbE-like"/>
    <property type="match status" value="1"/>
</dbReference>
<dbReference type="HOGENOM" id="CLU_049311_6_0_6"/>
<protein>
    <submittedName>
        <fullName evidence="1">GlcNAc-PI de-N-acetylase</fullName>
    </submittedName>
</protein>
<proteinExistence type="predicted"/>
<evidence type="ECO:0000313" key="1">
    <source>
        <dbReference type="EMBL" id="AEA97302.1"/>
    </source>
</evidence>
<dbReference type="Pfam" id="PF02585">
    <property type="entry name" value="PIG-L"/>
    <property type="match status" value="1"/>
</dbReference>
<dbReference type="PANTHER" id="PTHR12993">
    <property type="entry name" value="N-ACETYLGLUCOSAMINYL-PHOSPHATIDYLINOSITOL DE-N-ACETYLASE-RELATED"/>
    <property type="match status" value="1"/>
</dbReference>
<dbReference type="KEGG" id="amc:MADE_1005800"/>
<dbReference type="PANTHER" id="PTHR12993:SF11">
    <property type="entry name" value="N-ACETYLGLUCOSAMINYL-PHOSPHATIDYLINOSITOL DE-N-ACETYLASE"/>
    <property type="match status" value="1"/>
</dbReference>
<name>F2G378_ALTMD</name>
<dbReference type="Gene3D" id="3.40.50.10320">
    <property type="entry name" value="LmbE-like"/>
    <property type="match status" value="1"/>
</dbReference>
<reference evidence="1 2" key="1">
    <citation type="journal article" date="2008" name="ISME J.">
        <title>Comparative genomics of two ecotypes of the marine planktonic copiotroph Alteromonas macleodii suggests alternative lifestyles associated with different kinds of particulate organic matter.</title>
        <authorList>
            <person name="Ivars-Martinez E."/>
            <person name="Martin-Cuadrado A.B."/>
            <person name="D'Auria G."/>
            <person name="Mira A."/>
            <person name="Ferriera S."/>
            <person name="Johnson J."/>
            <person name="Friedman R."/>
            <person name="Rodriguez-Valera F."/>
        </authorList>
    </citation>
    <scope>NUCLEOTIDE SEQUENCE [LARGE SCALE GENOMIC DNA]</scope>
    <source>
        <strain evidence="2">DSM 17117 / CIP 110805 / LMG 28347 / Deep ecotype</strain>
    </source>
</reference>
<accession>F2G378</accession>
<dbReference type="InterPro" id="IPR024078">
    <property type="entry name" value="LmbE-like_dom_sf"/>
</dbReference>
<dbReference type="Proteomes" id="UP000001870">
    <property type="component" value="Chromosome"/>
</dbReference>
<dbReference type="InterPro" id="IPR003737">
    <property type="entry name" value="GlcNAc_PI_deacetylase-related"/>
</dbReference>
<dbReference type="AlphaFoldDB" id="F2G378"/>
<organism evidence="1 2">
    <name type="scientific">Alteromonas mediterranea (strain DSM 17117 / CIP 110805 / LMG 28347 / Deep ecotype)</name>
    <dbReference type="NCBI Taxonomy" id="1774373"/>
    <lineage>
        <taxon>Bacteria</taxon>
        <taxon>Pseudomonadati</taxon>
        <taxon>Pseudomonadota</taxon>
        <taxon>Gammaproteobacteria</taxon>
        <taxon>Alteromonadales</taxon>
        <taxon>Alteromonadaceae</taxon>
        <taxon>Alteromonas/Salinimonas group</taxon>
        <taxon>Alteromonas</taxon>
    </lineage>
</organism>
<reference evidence="1 2" key="2">
    <citation type="journal article" date="2015" name="Antonie Van Leeuwenhoek">
        <title>Ecophysiological diversity of a novel member of the genus Alteromonas, and description of Alteromonas mediterranea sp. nov.</title>
        <authorList>
            <person name="Ivanova E.P."/>
            <person name="Lopez-Perez M."/>
            <person name="Zabalos M."/>
            <person name="Nguyen S.H."/>
            <person name="Webb H.K."/>
            <person name="Ryan J."/>
            <person name="Lagutin K."/>
            <person name="Vyssotski M."/>
            <person name="Crawford R.J."/>
            <person name="Rodriguez-Valera F."/>
        </authorList>
    </citation>
    <scope>NUCLEOTIDE SEQUENCE [LARGE SCALE GENOMIC DNA]</scope>
    <source>
        <strain evidence="2">DSM 17117 / CIP 110805 / LMG 28347 / Deep ecotype</strain>
    </source>
</reference>
<dbReference type="EMBL" id="CP001103">
    <property type="protein sequence ID" value="AEA97302.1"/>
    <property type="molecule type" value="Genomic_DNA"/>
</dbReference>
<evidence type="ECO:0000313" key="2">
    <source>
        <dbReference type="Proteomes" id="UP000001870"/>
    </source>
</evidence>
<sequence>MIVIAHPDDEAISMAGTIFKHTEQGDSVVVMSMTNGVGSRYGQASFDVENRKQAAKLASKILGFEWGDCYNFNDNAMDSYPLIEIVKVIEKAKQEVGPTIVYTHSGADLNVDHRVVANAVLTAFRPQPNEICKELRLFEVASATDYGCEAITGRFSPNLYIDITNEWHKKVEALAAYCAEMRQYPHSRSVQSIKNLTRIRGNQVGLEFAEAFEVVRRIER</sequence>
<keyword evidence="2" id="KW-1185">Reference proteome</keyword>
<dbReference type="RefSeq" id="WP_012517645.1">
    <property type="nucleotide sequence ID" value="NC_011138.3"/>
</dbReference>
<dbReference type="GO" id="GO:0016811">
    <property type="term" value="F:hydrolase activity, acting on carbon-nitrogen (but not peptide) bonds, in linear amides"/>
    <property type="evidence" value="ECO:0007669"/>
    <property type="project" value="TreeGrafter"/>
</dbReference>